<dbReference type="OrthoDB" id="359154at2759"/>
<reference evidence="4" key="2">
    <citation type="journal article" date="2022" name="Elife">
        <title>Obligate sexual reproduction of a homothallic fungus closely related to the Cryptococcus pathogenic species complex.</title>
        <authorList>
            <person name="Passer A.R."/>
            <person name="Clancey S.A."/>
            <person name="Shea T."/>
            <person name="David-Palma M."/>
            <person name="Averette A.F."/>
            <person name="Boekhout T."/>
            <person name="Porcel B.M."/>
            <person name="Nowrousian M."/>
            <person name="Cuomo C.A."/>
            <person name="Sun S."/>
            <person name="Heitman J."/>
            <person name="Coelho M.A."/>
        </authorList>
    </citation>
    <scope>NUCLEOTIDE SEQUENCE</scope>
    <source>
        <strain evidence="4">CBS 7841</strain>
    </source>
</reference>
<dbReference type="PANTHER" id="PTHR12903">
    <property type="entry name" value="MITOCHONDRIAL RIBOSOMAL PROTEIN L24"/>
    <property type="match status" value="1"/>
</dbReference>
<dbReference type="GO" id="GO:0005840">
    <property type="term" value="C:ribosome"/>
    <property type="evidence" value="ECO:0007669"/>
    <property type="project" value="UniProtKB-KW"/>
</dbReference>
<evidence type="ECO:0000313" key="5">
    <source>
        <dbReference type="Proteomes" id="UP000094043"/>
    </source>
</evidence>
<dbReference type="GO" id="GO:0003723">
    <property type="term" value="F:RNA binding"/>
    <property type="evidence" value="ECO:0007669"/>
    <property type="project" value="InterPro"/>
</dbReference>
<evidence type="ECO:0000256" key="2">
    <source>
        <dbReference type="ARBA" id="ARBA00022980"/>
    </source>
</evidence>
<keyword evidence="2" id="KW-0689">Ribosomal protein</keyword>
<dbReference type="GeneID" id="91089532"/>
<keyword evidence="5" id="KW-1185">Reference proteome</keyword>
<dbReference type="CDD" id="cd06089">
    <property type="entry name" value="KOW_RPL26"/>
    <property type="match status" value="1"/>
</dbReference>
<evidence type="ECO:0000256" key="1">
    <source>
        <dbReference type="ARBA" id="ARBA00010618"/>
    </source>
</evidence>
<name>A0A1E3HP69_9TREE</name>
<reference evidence="4" key="1">
    <citation type="submission" date="2016-06" db="EMBL/GenBank/DDBJ databases">
        <authorList>
            <person name="Cuomo C."/>
            <person name="Litvintseva A."/>
            <person name="Heitman J."/>
            <person name="Chen Y."/>
            <person name="Sun S."/>
            <person name="Springer D."/>
            <person name="Dromer F."/>
            <person name="Young S."/>
            <person name="Zeng Q."/>
            <person name="Chapman S."/>
            <person name="Gujja S."/>
            <person name="Saif S."/>
            <person name="Birren B."/>
        </authorList>
    </citation>
    <scope>NUCLEOTIDE SEQUENCE</scope>
    <source>
        <strain evidence="4">CBS 7841</strain>
    </source>
</reference>
<organism evidence="4 5">
    <name type="scientific">Cryptococcus depauperatus CBS 7841</name>
    <dbReference type="NCBI Taxonomy" id="1295531"/>
    <lineage>
        <taxon>Eukaryota</taxon>
        <taxon>Fungi</taxon>
        <taxon>Dikarya</taxon>
        <taxon>Basidiomycota</taxon>
        <taxon>Agaricomycotina</taxon>
        <taxon>Tremellomycetes</taxon>
        <taxon>Tremellales</taxon>
        <taxon>Cryptococcaceae</taxon>
        <taxon>Cryptococcus</taxon>
    </lineage>
</organism>
<dbReference type="EMBL" id="CP143790">
    <property type="protein sequence ID" value="WVN90088.1"/>
    <property type="molecule type" value="Genomic_DNA"/>
</dbReference>
<dbReference type="InterPro" id="IPR008991">
    <property type="entry name" value="Translation_prot_SH3-like_sf"/>
</dbReference>
<reference evidence="4" key="3">
    <citation type="submission" date="2024-01" db="EMBL/GenBank/DDBJ databases">
        <authorList>
            <person name="Coelho M.A."/>
            <person name="David-Palma M."/>
            <person name="Shea T."/>
            <person name="Sun S."/>
            <person name="Cuomo C.A."/>
            <person name="Heitman J."/>
        </authorList>
    </citation>
    <scope>NUCLEOTIDE SEQUENCE</scope>
    <source>
        <strain evidence="4">CBS 7841</strain>
    </source>
</reference>
<comment type="similarity">
    <text evidence="1">Belongs to the universal ribosomal protein uL24 family.</text>
</comment>
<sequence>MASTPIARIPRGFQHLVSTRTSKFAGRTPSRFPHPTTTFVQPHDRIRKWNIRPGDKVRLIAGKPKEKFRNDVSSAEGYKVYTVKQVDMTRNRVYLEGIHNMKSQTIQKRPENYDELDEDHKRSYNEQKNYVPTLRPVHYSNVQLCLEDRKSSESVFVSRIKTGATHFNINTQRLDWKRYATKISGPLEAELERSEIRIDWPRPDKEWIYPGPEVRVDTRNSEAAKQTLHIPSLNILASNESISHLFPQHINAPAPSDQTISDWYVKGLKAEETRKTDENISIEALMPLYLSEELSPRFASIKMYKGWRARQEAEAAEKKRIGQDAVMKWEANGRDNGLKEVLDLEVVGLEGVHLRLRTAQEVRQAAMEQYDTVNAQVRAAVAQNVREGMRYDHELDEWIPGPKALNLDRKRRRKERKIRRMEEKMVNLKLKETTGMVVPPEVRFA</sequence>
<evidence type="ECO:0000313" key="4">
    <source>
        <dbReference type="EMBL" id="WVN90088.1"/>
    </source>
</evidence>
<dbReference type="InterPro" id="IPR041988">
    <property type="entry name" value="Ribosomal_uL24_KOW"/>
</dbReference>
<dbReference type="Proteomes" id="UP000094043">
    <property type="component" value="Chromosome 7"/>
</dbReference>
<keyword evidence="3" id="KW-0687">Ribonucleoprotein</keyword>
<dbReference type="InterPro" id="IPR014722">
    <property type="entry name" value="Rib_uL2_dom2"/>
</dbReference>
<dbReference type="GO" id="GO:0006412">
    <property type="term" value="P:translation"/>
    <property type="evidence" value="ECO:0007669"/>
    <property type="project" value="InterPro"/>
</dbReference>
<dbReference type="GO" id="GO:0003735">
    <property type="term" value="F:structural constituent of ribosome"/>
    <property type="evidence" value="ECO:0007669"/>
    <property type="project" value="InterPro"/>
</dbReference>
<dbReference type="GO" id="GO:1990904">
    <property type="term" value="C:ribonucleoprotein complex"/>
    <property type="evidence" value="ECO:0007669"/>
    <property type="project" value="UniProtKB-KW"/>
</dbReference>
<proteinExistence type="inferred from homology"/>
<dbReference type="InterPro" id="IPR003256">
    <property type="entry name" value="Ribosomal_uL24"/>
</dbReference>
<gene>
    <name evidence="4" type="ORF">L203_105323</name>
</gene>
<dbReference type="AlphaFoldDB" id="A0A1E3HP69"/>
<protein>
    <submittedName>
        <fullName evidence="4">Uncharacterized protein</fullName>
    </submittedName>
</protein>
<dbReference type="SUPFAM" id="SSF50104">
    <property type="entry name" value="Translation proteins SH3-like domain"/>
    <property type="match status" value="1"/>
</dbReference>
<evidence type="ECO:0000256" key="3">
    <source>
        <dbReference type="ARBA" id="ARBA00023274"/>
    </source>
</evidence>
<dbReference type="VEuPathDB" id="FungiDB:L203_06320"/>
<dbReference type="RefSeq" id="XP_066070788.1">
    <property type="nucleotide sequence ID" value="XM_066214691.1"/>
</dbReference>
<accession>A0A1E3HP69</accession>
<dbReference type="KEGG" id="cdep:91089532"/>
<dbReference type="Gene3D" id="2.30.30.30">
    <property type="match status" value="1"/>
</dbReference>